<feature type="transmembrane region" description="Helical" evidence="2">
    <location>
        <begin position="171"/>
        <end position="194"/>
    </location>
</feature>
<evidence type="ECO:0000256" key="1">
    <source>
        <dbReference type="SAM" id="MobiDB-lite"/>
    </source>
</evidence>
<name>A0A2A9NLC1_9AGAR</name>
<reference evidence="3 4" key="1">
    <citation type="submission" date="2014-02" db="EMBL/GenBank/DDBJ databases">
        <title>Transposable element dynamics among asymbiotic and ectomycorrhizal Amanita fungi.</title>
        <authorList>
            <consortium name="DOE Joint Genome Institute"/>
            <person name="Hess J."/>
            <person name="Skrede I."/>
            <person name="Wolfe B."/>
            <person name="LaButti K."/>
            <person name="Ohm R.A."/>
            <person name="Grigoriev I.V."/>
            <person name="Pringle A."/>
        </authorList>
    </citation>
    <scope>NUCLEOTIDE SEQUENCE [LARGE SCALE GENOMIC DNA]</scope>
    <source>
        <strain evidence="3 4">SKay4041</strain>
    </source>
</reference>
<keyword evidence="4" id="KW-1185">Reference proteome</keyword>
<feature type="compositionally biased region" description="Basic and acidic residues" evidence="1">
    <location>
        <begin position="327"/>
        <end position="336"/>
    </location>
</feature>
<evidence type="ECO:0000313" key="4">
    <source>
        <dbReference type="Proteomes" id="UP000242287"/>
    </source>
</evidence>
<proteinExistence type="predicted"/>
<dbReference type="STRING" id="703135.A0A2A9NLC1"/>
<dbReference type="AlphaFoldDB" id="A0A2A9NLC1"/>
<organism evidence="3 4">
    <name type="scientific">Amanita thiersii Skay4041</name>
    <dbReference type="NCBI Taxonomy" id="703135"/>
    <lineage>
        <taxon>Eukaryota</taxon>
        <taxon>Fungi</taxon>
        <taxon>Dikarya</taxon>
        <taxon>Basidiomycota</taxon>
        <taxon>Agaricomycotina</taxon>
        <taxon>Agaricomycetes</taxon>
        <taxon>Agaricomycetidae</taxon>
        <taxon>Agaricales</taxon>
        <taxon>Pluteineae</taxon>
        <taxon>Amanitaceae</taxon>
        <taxon>Amanita</taxon>
    </lineage>
</organism>
<evidence type="ECO:0000256" key="2">
    <source>
        <dbReference type="SAM" id="Phobius"/>
    </source>
</evidence>
<accession>A0A2A9NLC1</accession>
<evidence type="ECO:0000313" key="3">
    <source>
        <dbReference type="EMBL" id="PFH48502.1"/>
    </source>
</evidence>
<dbReference type="OrthoDB" id="2758521at2759"/>
<gene>
    <name evidence="3" type="ORF">AMATHDRAFT_42217</name>
</gene>
<dbReference type="Proteomes" id="UP000242287">
    <property type="component" value="Unassembled WGS sequence"/>
</dbReference>
<keyword evidence="2" id="KW-1133">Transmembrane helix</keyword>
<dbReference type="EMBL" id="KZ302060">
    <property type="protein sequence ID" value="PFH48502.1"/>
    <property type="molecule type" value="Genomic_DNA"/>
</dbReference>
<sequence>MSQSSAILINKTIDDQFGDEVTGEKPTFTPSDKWTRISCNNCNPMPEPIHAHLGTWSIGQSDPDVALTFQFIGVAVYVFFILEGPIDTSCVFILDGDNSTSIEYDHPFSLESTYDAFAFTKQGLTRGPHNLMIAGNRPGSRFIFDYAMYSDDVMPSESSTGSLRRNNSRTFIIIGVSLGVIFIIILDIIIWYFLRRRRPSTLHDYNSGAPSSILSVSRRNQSTTQVDERITRNYLSPSWRANPITFLISPFLSQTRVHAIRRMKISTQIQVAQKQIDDLVNKQSVESGVVLDQDQENERLREQVRVLMEEIERLREQQQLELTMGPSDERPPSYTS</sequence>
<feature type="region of interest" description="Disordered" evidence="1">
    <location>
        <begin position="317"/>
        <end position="336"/>
    </location>
</feature>
<protein>
    <submittedName>
        <fullName evidence="3">Uncharacterized protein</fullName>
    </submittedName>
</protein>
<keyword evidence="2" id="KW-0812">Transmembrane</keyword>
<keyword evidence="2" id="KW-0472">Membrane</keyword>